<evidence type="ECO:0000313" key="2">
    <source>
        <dbReference type="Proteomes" id="UP000886998"/>
    </source>
</evidence>
<gene>
    <name evidence="1" type="ORF">TNIN_419071</name>
</gene>
<accession>A0A8X6Y0Z4</accession>
<proteinExistence type="predicted"/>
<organism evidence="1 2">
    <name type="scientific">Trichonephila inaurata madagascariensis</name>
    <dbReference type="NCBI Taxonomy" id="2747483"/>
    <lineage>
        <taxon>Eukaryota</taxon>
        <taxon>Metazoa</taxon>
        <taxon>Ecdysozoa</taxon>
        <taxon>Arthropoda</taxon>
        <taxon>Chelicerata</taxon>
        <taxon>Arachnida</taxon>
        <taxon>Araneae</taxon>
        <taxon>Araneomorphae</taxon>
        <taxon>Entelegynae</taxon>
        <taxon>Araneoidea</taxon>
        <taxon>Nephilidae</taxon>
        <taxon>Trichonephila</taxon>
        <taxon>Trichonephila inaurata</taxon>
    </lineage>
</organism>
<comment type="caution">
    <text evidence="1">The sequence shown here is derived from an EMBL/GenBank/DDBJ whole genome shotgun (WGS) entry which is preliminary data.</text>
</comment>
<protein>
    <submittedName>
        <fullName evidence="1">Uncharacterized protein</fullName>
    </submittedName>
</protein>
<reference evidence="1" key="1">
    <citation type="submission" date="2020-08" db="EMBL/GenBank/DDBJ databases">
        <title>Multicomponent nature underlies the extraordinary mechanical properties of spider dragline silk.</title>
        <authorList>
            <person name="Kono N."/>
            <person name="Nakamura H."/>
            <person name="Mori M."/>
            <person name="Yoshida Y."/>
            <person name="Ohtoshi R."/>
            <person name="Malay A.D."/>
            <person name="Moran D.A.P."/>
            <person name="Tomita M."/>
            <person name="Numata K."/>
            <person name="Arakawa K."/>
        </authorList>
    </citation>
    <scope>NUCLEOTIDE SEQUENCE</scope>
</reference>
<dbReference type="AlphaFoldDB" id="A0A8X6Y0Z4"/>
<sequence>MVIIRRIHSYFNRNSYLMACEDALCCHGCSGQASSKSVSEFYSGMNYNFQLLVRSTTPKSLIETASCLLYELVFKSCCSIEGVAYPTEYKM</sequence>
<evidence type="ECO:0000313" key="1">
    <source>
        <dbReference type="EMBL" id="GFY63668.1"/>
    </source>
</evidence>
<dbReference type="Proteomes" id="UP000886998">
    <property type="component" value="Unassembled WGS sequence"/>
</dbReference>
<keyword evidence="2" id="KW-1185">Reference proteome</keyword>
<dbReference type="EMBL" id="BMAV01014886">
    <property type="protein sequence ID" value="GFY63668.1"/>
    <property type="molecule type" value="Genomic_DNA"/>
</dbReference>
<name>A0A8X6Y0Z4_9ARAC</name>